<dbReference type="InterPro" id="IPR000651">
    <property type="entry name" value="Ras-like_Gua-exchang_fac_N"/>
</dbReference>
<sequence length="1134" mass="126487">MDRSQPKRTRPPPSLNRKYIRALHDHIPTSTPAQKSRRAATKTVTVRQGDVILVHLTNANGWADGTVLNSGDRGWLPANYCEPYDHEFIRVFFHGLTNIWTAGARDNQVASWRGTRRDEVQALVSGVKYVLVSAFTSSTTEGDDLIGSQDRTKCLRREDTIIKASAPLQMIRKGLLAELSSLVKHADYLAQQAANDMDHSEFSKLTDEYIRRTYKVAVRLVRFMDVWTQQTEYPDTEIVTTMEDDRAPSRNTLRVGSEPIKDNIPSRSHSSSSKKRRFSSLPKLSFRRQSKLNIAELPADEQIDSLHSPSPIPQPTMERLSSDLLKRRSAAPVLRAVPRSTKSLEELRNSSAVSELLTITQTQFFENVGSFLGLHMQSSPTDETSLVVLRTLGSSSTLIALIQDIRSRHLRPARDFDDSIHAFSNCLSVLSNAIQPDERRDSKQSTTDTTKPSSTNLMSIATTCIRAAADCVSEARRSLQDHGDYSLDAKALLFSARTQRGIPPVRPDMANLSSLSATRRGPPVEIDVPIPSNEAGSNETRTRSPDRVSRDSSDTETPALRRKVSFSEKINTTTPIRSSRSPNLFPKSAMKASTSSTSSVRASWRSSTISALSTASTRATTPELSTPVPDRSSFLDTSLPWLEAKSGSRNEFASQIFAHELVVGGEGQLLGGTPRALIEYLIHQTSEARPKSVKAFFLSFHQFMNAAELASTLISQYKILEKKTESCFAQQERALELIRLWLDRYWNTEMNSSALDKLYQFSTNPQIRMLPSSRHELLDVIGRVQTKAALDKLPLPSTSQSEKQRNFGKIGPPPEITKAQSSMLSKFDSTNPTIADFTPLELARQLTLMASRIFTLIRPSELLAAALTKSPSPTSHVRAMSTLSTNITHLVSTSIVLLPTPKPRSRLLKHWIKVAASCLTLRNYDTLMAIMCALNSTAITRLRQTWSLIPPKHLEKLEHLKEIYEFTRNFSALRRHIRDADAPCLPFIGLFLTDLTFVDAGNPSTRTLPGVVNREDGKGSEVVNFDKHVRTAGIVETVERFQERPHELRVVEGLRDWLGAEMERARGLVEGKGEGAVGWVWKRSLEVEGKDALGQERRAGNVLRRREGRGLLLRGEEGGLGFVRKMSRVDLRGK</sequence>
<protein>
    <submittedName>
        <fullName evidence="9">RasGEF domain-containing protein 3</fullName>
    </submittedName>
</protein>
<evidence type="ECO:0000313" key="10">
    <source>
        <dbReference type="Proteomes" id="UP000308133"/>
    </source>
</evidence>
<evidence type="ECO:0000256" key="4">
    <source>
        <dbReference type="PROSITE-ProRule" id="PRU00192"/>
    </source>
</evidence>
<dbReference type="SMART" id="SM00229">
    <property type="entry name" value="RasGEFN"/>
    <property type="match status" value="1"/>
</dbReference>
<comment type="caution">
    <text evidence="9">The sequence shown here is derived from an EMBL/GenBank/DDBJ whole genome shotgun (WGS) entry which is preliminary data.</text>
</comment>
<dbReference type="CDD" id="cd06224">
    <property type="entry name" value="REM"/>
    <property type="match status" value="1"/>
</dbReference>
<dbReference type="SMART" id="SM00147">
    <property type="entry name" value="RasGEF"/>
    <property type="match status" value="1"/>
</dbReference>
<organism evidence="9 10">
    <name type="scientific">Elsinoe australis</name>
    <dbReference type="NCBI Taxonomy" id="40998"/>
    <lineage>
        <taxon>Eukaryota</taxon>
        <taxon>Fungi</taxon>
        <taxon>Dikarya</taxon>
        <taxon>Ascomycota</taxon>
        <taxon>Pezizomycotina</taxon>
        <taxon>Dothideomycetes</taxon>
        <taxon>Dothideomycetidae</taxon>
        <taxon>Myriangiales</taxon>
        <taxon>Elsinoaceae</taxon>
        <taxon>Elsinoe</taxon>
    </lineage>
</organism>
<dbReference type="InterPro" id="IPR023578">
    <property type="entry name" value="Ras_GEF_dom_sf"/>
</dbReference>
<dbReference type="Gene3D" id="2.30.30.40">
    <property type="entry name" value="SH3 Domains"/>
    <property type="match status" value="1"/>
</dbReference>
<feature type="domain" description="N-terminal Ras-GEF" evidence="8">
    <location>
        <begin position="665"/>
        <end position="785"/>
    </location>
</feature>
<dbReference type="PROSITE" id="PS50212">
    <property type="entry name" value="RASGEF_NTER"/>
    <property type="match status" value="1"/>
</dbReference>
<dbReference type="PROSITE" id="PS50002">
    <property type="entry name" value="SH3"/>
    <property type="match status" value="1"/>
</dbReference>
<dbReference type="Pfam" id="PF00618">
    <property type="entry name" value="RasGEF_N"/>
    <property type="match status" value="1"/>
</dbReference>
<reference evidence="9 10" key="1">
    <citation type="submission" date="2018-02" db="EMBL/GenBank/DDBJ databases">
        <title>Draft genome sequences of Elsinoe sp., causing black scab on jojoba.</title>
        <authorList>
            <person name="Stodart B."/>
            <person name="Jeffress S."/>
            <person name="Ash G."/>
            <person name="Arun Chinnappa K."/>
        </authorList>
    </citation>
    <scope>NUCLEOTIDE SEQUENCE [LARGE SCALE GENOMIC DNA]</scope>
    <source>
        <strain evidence="9 10">Hillstone_2</strain>
    </source>
</reference>
<dbReference type="AlphaFoldDB" id="A0A4U7AQG5"/>
<dbReference type="CDD" id="cd00155">
    <property type="entry name" value="RasGEF"/>
    <property type="match status" value="1"/>
</dbReference>
<evidence type="ECO:0000259" key="6">
    <source>
        <dbReference type="PROSITE" id="PS50002"/>
    </source>
</evidence>
<proteinExistence type="predicted"/>
<feature type="compositionally biased region" description="Polar residues" evidence="5">
    <location>
        <begin position="568"/>
        <end position="582"/>
    </location>
</feature>
<feature type="domain" description="Ras-GEF" evidence="7">
    <location>
        <begin position="838"/>
        <end position="1090"/>
    </location>
</feature>
<dbReference type="InterPro" id="IPR036964">
    <property type="entry name" value="RASGEF_cat_dom_sf"/>
</dbReference>
<feature type="region of interest" description="Disordered" evidence="5">
    <location>
        <begin position="504"/>
        <end position="599"/>
    </location>
</feature>
<dbReference type="InterPro" id="IPR001452">
    <property type="entry name" value="SH3_domain"/>
</dbReference>
<feature type="compositionally biased region" description="Low complexity" evidence="5">
    <location>
        <begin position="611"/>
        <end position="621"/>
    </location>
</feature>
<feature type="compositionally biased region" description="Basic and acidic residues" evidence="5">
    <location>
        <begin position="540"/>
        <end position="553"/>
    </location>
</feature>
<evidence type="ECO:0000259" key="7">
    <source>
        <dbReference type="PROSITE" id="PS50009"/>
    </source>
</evidence>
<feature type="region of interest" description="Disordered" evidence="5">
    <location>
        <begin position="795"/>
        <end position="815"/>
    </location>
</feature>
<evidence type="ECO:0000259" key="8">
    <source>
        <dbReference type="PROSITE" id="PS50212"/>
    </source>
</evidence>
<dbReference type="SUPFAM" id="SSF50044">
    <property type="entry name" value="SH3-domain"/>
    <property type="match status" value="1"/>
</dbReference>
<dbReference type="InterPro" id="IPR036028">
    <property type="entry name" value="SH3-like_dom_sf"/>
</dbReference>
<evidence type="ECO:0000313" key="9">
    <source>
        <dbReference type="EMBL" id="TKX18606.1"/>
    </source>
</evidence>
<evidence type="ECO:0000256" key="2">
    <source>
        <dbReference type="ARBA" id="ARBA00022658"/>
    </source>
</evidence>
<dbReference type="InterPro" id="IPR001895">
    <property type="entry name" value="RASGEF_cat_dom"/>
</dbReference>
<feature type="region of interest" description="Disordered" evidence="5">
    <location>
        <begin position="434"/>
        <end position="455"/>
    </location>
</feature>
<dbReference type="Gene3D" id="1.10.840.10">
    <property type="entry name" value="Ras guanine-nucleotide exchange factors catalytic domain"/>
    <property type="match status" value="1"/>
</dbReference>
<feature type="region of interest" description="Disordered" evidence="5">
    <location>
        <begin position="297"/>
        <end position="317"/>
    </location>
</feature>
<evidence type="ECO:0000256" key="1">
    <source>
        <dbReference type="ARBA" id="ARBA00022443"/>
    </source>
</evidence>
<feature type="region of interest" description="Disordered" evidence="5">
    <location>
        <begin position="611"/>
        <end position="631"/>
    </location>
</feature>
<dbReference type="GO" id="GO:0007265">
    <property type="term" value="P:Ras protein signal transduction"/>
    <property type="evidence" value="ECO:0007669"/>
    <property type="project" value="TreeGrafter"/>
</dbReference>
<feature type="compositionally biased region" description="Low complexity" evidence="5">
    <location>
        <begin position="588"/>
        <end position="599"/>
    </location>
</feature>
<dbReference type="SUPFAM" id="SSF48366">
    <property type="entry name" value="Ras GEF"/>
    <property type="match status" value="1"/>
</dbReference>
<evidence type="ECO:0000256" key="3">
    <source>
        <dbReference type="PROSITE-ProRule" id="PRU00168"/>
    </source>
</evidence>
<dbReference type="Gene3D" id="1.20.870.10">
    <property type="entry name" value="Son of sevenless (SoS) protein Chain: S domain 1"/>
    <property type="match status" value="1"/>
</dbReference>
<dbReference type="SMART" id="SM00326">
    <property type="entry name" value="SH3"/>
    <property type="match status" value="1"/>
</dbReference>
<dbReference type="EMBL" id="PTQR01000128">
    <property type="protein sequence ID" value="TKX18606.1"/>
    <property type="molecule type" value="Genomic_DNA"/>
</dbReference>
<dbReference type="InterPro" id="IPR008937">
    <property type="entry name" value="Ras-like_GEF"/>
</dbReference>
<feature type="compositionally biased region" description="Polar residues" evidence="5">
    <location>
        <begin position="444"/>
        <end position="455"/>
    </location>
</feature>
<gene>
    <name evidence="9" type="ORF">C1H76_9396</name>
</gene>
<feature type="region of interest" description="Disordered" evidence="5">
    <location>
        <begin position="243"/>
        <end position="281"/>
    </location>
</feature>
<dbReference type="PANTHER" id="PTHR23113:SF354">
    <property type="entry name" value="BUD SITE SELECTION PROTEIN 5"/>
    <property type="match status" value="1"/>
</dbReference>
<dbReference type="PANTHER" id="PTHR23113">
    <property type="entry name" value="GUANINE NUCLEOTIDE EXCHANGE FACTOR"/>
    <property type="match status" value="1"/>
</dbReference>
<feature type="domain" description="SH3" evidence="6">
    <location>
        <begin position="15"/>
        <end position="86"/>
    </location>
</feature>
<evidence type="ECO:0000256" key="5">
    <source>
        <dbReference type="SAM" id="MobiDB-lite"/>
    </source>
</evidence>
<dbReference type="Proteomes" id="UP000308133">
    <property type="component" value="Unassembled WGS sequence"/>
</dbReference>
<accession>A0A4U7AQG5</accession>
<dbReference type="Pfam" id="PF00617">
    <property type="entry name" value="RasGEF"/>
    <property type="match status" value="1"/>
</dbReference>
<dbReference type="GO" id="GO:0005886">
    <property type="term" value="C:plasma membrane"/>
    <property type="evidence" value="ECO:0007669"/>
    <property type="project" value="TreeGrafter"/>
</dbReference>
<dbReference type="GO" id="GO:0005085">
    <property type="term" value="F:guanyl-nucleotide exchange factor activity"/>
    <property type="evidence" value="ECO:0007669"/>
    <property type="project" value="UniProtKB-KW"/>
</dbReference>
<keyword evidence="2 3" id="KW-0344">Guanine-nucleotide releasing factor</keyword>
<dbReference type="PROSITE" id="PS50009">
    <property type="entry name" value="RASGEF_CAT"/>
    <property type="match status" value="1"/>
</dbReference>
<name>A0A4U7AQG5_9PEZI</name>
<keyword evidence="1 4" id="KW-0728">SH3 domain</keyword>